<proteinExistence type="predicted"/>
<organism evidence="1">
    <name type="scientific">Arundo donax</name>
    <name type="common">Giant reed</name>
    <name type="synonym">Donax arundinaceus</name>
    <dbReference type="NCBI Taxonomy" id="35708"/>
    <lineage>
        <taxon>Eukaryota</taxon>
        <taxon>Viridiplantae</taxon>
        <taxon>Streptophyta</taxon>
        <taxon>Embryophyta</taxon>
        <taxon>Tracheophyta</taxon>
        <taxon>Spermatophyta</taxon>
        <taxon>Magnoliopsida</taxon>
        <taxon>Liliopsida</taxon>
        <taxon>Poales</taxon>
        <taxon>Poaceae</taxon>
        <taxon>PACMAD clade</taxon>
        <taxon>Arundinoideae</taxon>
        <taxon>Arundineae</taxon>
        <taxon>Arundo</taxon>
    </lineage>
</organism>
<protein>
    <submittedName>
        <fullName evidence="1">Uncharacterized protein</fullName>
    </submittedName>
</protein>
<evidence type="ECO:0000313" key="1">
    <source>
        <dbReference type="EMBL" id="JAD92169.1"/>
    </source>
</evidence>
<sequence>MWSSSHGGAQLQPLL</sequence>
<dbReference type="EMBL" id="GBRH01205726">
    <property type="protein sequence ID" value="JAD92169.1"/>
    <property type="molecule type" value="Transcribed_RNA"/>
</dbReference>
<reference evidence="1" key="1">
    <citation type="submission" date="2014-09" db="EMBL/GenBank/DDBJ databases">
        <authorList>
            <person name="Magalhaes I.L.F."/>
            <person name="Oliveira U."/>
            <person name="Santos F.R."/>
            <person name="Vidigal T.H.D.A."/>
            <person name="Brescovit A.D."/>
            <person name="Santos A.J."/>
        </authorList>
    </citation>
    <scope>NUCLEOTIDE SEQUENCE</scope>
    <source>
        <tissue evidence="1">Shoot tissue taken approximately 20 cm above the soil surface</tissue>
    </source>
</reference>
<name>A0A0A9DUF7_ARUDO</name>
<reference evidence="1" key="2">
    <citation type="journal article" date="2015" name="Data Brief">
        <title>Shoot transcriptome of the giant reed, Arundo donax.</title>
        <authorList>
            <person name="Barrero R.A."/>
            <person name="Guerrero F.D."/>
            <person name="Moolhuijzen P."/>
            <person name="Goolsby J.A."/>
            <person name="Tidwell J."/>
            <person name="Bellgard S.E."/>
            <person name="Bellgard M.I."/>
        </authorList>
    </citation>
    <scope>NUCLEOTIDE SEQUENCE</scope>
    <source>
        <tissue evidence="1">Shoot tissue taken approximately 20 cm above the soil surface</tissue>
    </source>
</reference>
<accession>A0A0A9DUF7</accession>